<dbReference type="PANTHER" id="PTHR11360:SF290">
    <property type="entry name" value="MONOCARBOXYLATE MFS PERMEASE"/>
    <property type="match status" value="1"/>
</dbReference>
<dbReference type="PROSITE" id="PS50850">
    <property type="entry name" value="MFS"/>
    <property type="match status" value="1"/>
</dbReference>
<evidence type="ECO:0000313" key="7">
    <source>
        <dbReference type="Proteomes" id="UP000217448"/>
    </source>
</evidence>
<evidence type="ECO:0000313" key="6">
    <source>
        <dbReference type="EMBL" id="MCT4369176.1"/>
    </source>
</evidence>
<evidence type="ECO:0000256" key="1">
    <source>
        <dbReference type="ARBA" id="ARBA00022692"/>
    </source>
</evidence>
<dbReference type="InterPro" id="IPR050327">
    <property type="entry name" value="Proton-linked_MCT"/>
</dbReference>
<dbReference type="Gene3D" id="1.20.1250.20">
    <property type="entry name" value="MFS general substrate transporter like domains"/>
    <property type="match status" value="2"/>
</dbReference>
<dbReference type="InterPro" id="IPR011701">
    <property type="entry name" value="MFS"/>
</dbReference>
<keyword evidence="2 4" id="KW-1133">Transmembrane helix</keyword>
<feature type="transmembrane region" description="Helical" evidence="4">
    <location>
        <begin position="255"/>
        <end position="273"/>
    </location>
</feature>
<feature type="transmembrane region" description="Helical" evidence="4">
    <location>
        <begin position="86"/>
        <end position="104"/>
    </location>
</feature>
<dbReference type="Proteomes" id="UP000217448">
    <property type="component" value="Unassembled WGS sequence"/>
</dbReference>
<dbReference type="SUPFAM" id="SSF103473">
    <property type="entry name" value="MFS general substrate transporter"/>
    <property type="match status" value="1"/>
</dbReference>
<sequence>MEQVSTQPQAEPGRYRWIIVGAASVVLAVAMGQLVNGLSAFFTPLEQSEGWSRGDIALINSAGLIGLAVGGIAMGWLADRVETRKVVLAGTVVTGLCVTAAGFATTLWQLYALFFVAGALGGGALFAPLFALVGSWFRTGAGLAIGIVSAGQAMGQGGIPLANAMLIEALGWRGAFVAIGIASLLIMVPLALLARAPAPVEGAGAQTEEDAPAVRPAVVVVLMSLGVIFCCALMSVPLMHLAPLVELCGATGPEAGGVLFVMMLTAIAGRVAFGKLADVIGALPAYLAASAWQTALVYVFIQIDEIGLFYLFAPIYGFGYAGVMTGVLTTIRALIPAYCRAGASGIIIAFAWGGHGLGGWLGGLFFDRTGSYDLTFGVAALAGLANLALLLTLGALVLRGKSTPPRAAGVGPTRLGLLHRNPRR</sequence>
<keyword evidence="3 4" id="KW-0472">Membrane</keyword>
<dbReference type="EMBL" id="NTHN02000002">
    <property type="protein sequence ID" value="MCT4369176.1"/>
    <property type="molecule type" value="Genomic_DNA"/>
</dbReference>
<feature type="transmembrane region" description="Helical" evidence="4">
    <location>
        <begin position="110"/>
        <end position="133"/>
    </location>
</feature>
<keyword evidence="1 4" id="KW-0812">Transmembrane</keyword>
<feature type="domain" description="Major facilitator superfamily (MFS) profile" evidence="5">
    <location>
        <begin position="16"/>
        <end position="403"/>
    </location>
</feature>
<feature type="transmembrane region" description="Helical" evidence="4">
    <location>
        <begin position="17"/>
        <end position="36"/>
    </location>
</feature>
<feature type="transmembrane region" description="Helical" evidence="4">
    <location>
        <begin position="171"/>
        <end position="193"/>
    </location>
</feature>
<feature type="transmembrane region" description="Helical" evidence="4">
    <location>
        <begin position="378"/>
        <end position="398"/>
    </location>
</feature>
<dbReference type="PANTHER" id="PTHR11360">
    <property type="entry name" value="MONOCARBOXYLATE TRANSPORTER"/>
    <property type="match status" value="1"/>
</dbReference>
<dbReference type="Pfam" id="PF07690">
    <property type="entry name" value="MFS_1"/>
    <property type="match status" value="1"/>
</dbReference>
<keyword evidence="7" id="KW-1185">Reference proteome</keyword>
<proteinExistence type="predicted"/>
<organism evidence="6 7">
    <name type="scientific">Alloyangia mangrovi</name>
    <dbReference type="NCBI Taxonomy" id="1779329"/>
    <lineage>
        <taxon>Bacteria</taxon>
        <taxon>Pseudomonadati</taxon>
        <taxon>Pseudomonadota</taxon>
        <taxon>Alphaproteobacteria</taxon>
        <taxon>Rhodobacterales</taxon>
        <taxon>Roseobacteraceae</taxon>
        <taxon>Alloyangia</taxon>
    </lineage>
</organism>
<comment type="caution">
    <text evidence="6">The sequence shown here is derived from an EMBL/GenBank/DDBJ whole genome shotgun (WGS) entry which is preliminary data.</text>
</comment>
<evidence type="ECO:0000256" key="3">
    <source>
        <dbReference type="ARBA" id="ARBA00023136"/>
    </source>
</evidence>
<dbReference type="InterPro" id="IPR036259">
    <property type="entry name" value="MFS_trans_sf"/>
</dbReference>
<dbReference type="RefSeq" id="WP_260348352.1">
    <property type="nucleotide sequence ID" value="NZ_NTHN02000002.1"/>
</dbReference>
<feature type="transmembrane region" description="Helical" evidence="4">
    <location>
        <begin position="56"/>
        <end position="77"/>
    </location>
</feature>
<feature type="transmembrane region" description="Helical" evidence="4">
    <location>
        <begin position="280"/>
        <end position="301"/>
    </location>
</feature>
<feature type="transmembrane region" description="Helical" evidence="4">
    <location>
        <begin position="140"/>
        <end position="159"/>
    </location>
</feature>
<evidence type="ECO:0000256" key="2">
    <source>
        <dbReference type="ARBA" id="ARBA00022989"/>
    </source>
</evidence>
<evidence type="ECO:0000259" key="5">
    <source>
        <dbReference type="PROSITE" id="PS50850"/>
    </source>
</evidence>
<reference evidence="7" key="1">
    <citation type="submission" date="2023-07" db="EMBL/GenBank/DDBJ databases">
        <title>Yangia mangrovi SAOS 153D genome.</title>
        <authorList>
            <person name="Verma A."/>
            <person name="Pal Y."/>
            <person name="Sundharam S."/>
            <person name="Bisht B."/>
            <person name="Srinivasan K."/>
        </authorList>
    </citation>
    <scope>NUCLEOTIDE SEQUENCE [LARGE SCALE GENOMIC DNA]</scope>
    <source>
        <strain evidence="7">SAOS 153D</strain>
    </source>
</reference>
<feature type="transmembrane region" description="Helical" evidence="4">
    <location>
        <begin position="343"/>
        <end position="366"/>
    </location>
</feature>
<feature type="transmembrane region" description="Helical" evidence="4">
    <location>
        <begin position="307"/>
        <end position="331"/>
    </location>
</feature>
<protein>
    <submittedName>
        <fullName evidence="6">MFS transporter</fullName>
    </submittedName>
</protein>
<gene>
    <name evidence="6" type="ORF">CLG85_001965</name>
</gene>
<accession>A0ABT2KFM7</accession>
<evidence type="ECO:0000256" key="4">
    <source>
        <dbReference type="SAM" id="Phobius"/>
    </source>
</evidence>
<dbReference type="InterPro" id="IPR020846">
    <property type="entry name" value="MFS_dom"/>
</dbReference>
<feature type="transmembrane region" description="Helical" evidence="4">
    <location>
        <begin position="214"/>
        <end position="235"/>
    </location>
</feature>
<name>A0ABT2KFM7_9RHOB</name>